<evidence type="ECO:0000259" key="1">
    <source>
        <dbReference type="Pfam" id="PF10551"/>
    </source>
</evidence>
<reference evidence="3" key="1">
    <citation type="submission" date="2017-02" db="UniProtKB">
        <authorList>
            <consortium name="WormBaseParasite"/>
        </authorList>
    </citation>
    <scope>IDENTIFICATION</scope>
</reference>
<dbReference type="STRING" id="174720.A0A0N5BSY9"/>
<keyword evidence="2" id="KW-1185">Reference proteome</keyword>
<sequence>MDNFETETEEIGNCFDLSSISSKDNGTIITNLASKRLNKSLIFIKSNPSSNILKETRGYSYVADKNNLNSNTESSYYCRSCRTLYDRWAYKNKKRGLPTTKIISHVYLDKEMKLFKKTKHHPECTGEITVSQLIIEQLLIKYYKIAELRMVNCFDVHLQFINEASEIAYINNNSPFDITTEISFPTYRQFAGSVKYHKKRRGFEDIKNRPELLLTLDRREFVRYISNEMIVMMSPQGEQILRNCDYMASDGTFCKSSSEHYQLYSFQCRNPQSTKFFPSCFVLLNGKRESLYKQMFEVIKSLVCTSCDWSKKILFLDKELAACKAAKEVLKCTVKLCVFHTISCFQRALKKGGLQNFYTIKKKYKLRNQDSTTHATLYSNIQKIYCLPYFPPEEAILYWRRYIKPGFLKVTGSIGKKIKEFVTYMDTRWFMSYSGYSPSMMSIYSLDVTTTNSCEGFHSKLKRCLIMTKKGKVVDVIEGLKMMELRISSEYLREGLYGGEGEKSIKNKAFYQLYCCFQFNEKNLDEYAAEIT</sequence>
<organism evidence="2 3">
    <name type="scientific">Strongyloides papillosus</name>
    <name type="common">Intestinal threadworm</name>
    <dbReference type="NCBI Taxonomy" id="174720"/>
    <lineage>
        <taxon>Eukaryota</taxon>
        <taxon>Metazoa</taxon>
        <taxon>Ecdysozoa</taxon>
        <taxon>Nematoda</taxon>
        <taxon>Chromadorea</taxon>
        <taxon>Rhabditida</taxon>
        <taxon>Tylenchina</taxon>
        <taxon>Panagrolaimomorpha</taxon>
        <taxon>Strongyloidoidea</taxon>
        <taxon>Strongyloididae</taxon>
        <taxon>Strongyloides</taxon>
    </lineage>
</organism>
<protein>
    <submittedName>
        <fullName evidence="3">MULE domain-containing protein</fullName>
    </submittedName>
</protein>
<feature type="domain" description="MULE transposase" evidence="1">
    <location>
        <begin position="249"/>
        <end position="341"/>
    </location>
</feature>
<dbReference type="InterPro" id="IPR018289">
    <property type="entry name" value="MULE_transposase_dom"/>
</dbReference>
<accession>A0A0N5BSY9</accession>
<evidence type="ECO:0000313" key="3">
    <source>
        <dbReference type="WBParaSite" id="SPAL_0000898100.1"/>
    </source>
</evidence>
<dbReference type="AlphaFoldDB" id="A0A0N5BSY9"/>
<dbReference type="Proteomes" id="UP000046392">
    <property type="component" value="Unplaced"/>
</dbReference>
<evidence type="ECO:0000313" key="2">
    <source>
        <dbReference type="Proteomes" id="UP000046392"/>
    </source>
</evidence>
<dbReference type="Pfam" id="PF10551">
    <property type="entry name" value="MULE"/>
    <property type="match status" value="1"/>
</dbReference>
<proteinExistence type="predicted"/>
<dbReference type="WBParaSite" id="SPAL_0000898100.1">
    <property type="protein sequence ID" value="SPAL_0000898100.1"/>
    <property type="gene ID" value="SPAL_0000898100"/>
</dbReference>
<name>A0A0N5BSY9_STREA</name>